<organism evidence="9 10">
    <name type="scientific">Momordica charantia</name>
    <name type="common">Bitter gourd</name>
    <name type="synonym">Balsam pear</name>
    <dbReference type="NCBI Taxonomy" id="3673"/>
    <lineage>
        <taxon>Eukaryota</taxon>
        <taxon>Viridiplantae</taxon>
        <taxon>Streptophyta</taxon>
        <taxon>Embryophyta</taxon>
        <taxon>Tracheophyta</taxon>
        <taxon>Spermatophyta</taxon>
        <taxon>Magnoliopsida</taxon>
        <taxon>eudicotyledons</taxon>
        <taxon>Gunneridae</taxon>
        <taxon>Pentapetalae</taxon>
        <taxon>rosids</taxon>
        <taxon>fabids</taxon>
        <taxon>Cucurbitales</taxon>
        <taxon>Cucurbitaceae</taxon>
        <taxon>Momordiceae</taxon>
        <taxon>Momordica</taxon>
    </lineage>
</organism>
<evidence type="ECO:0000256" key="5">
    <source>
        <dbReference type="ARBA" id="ARBA00023176"/>
    </source>
</evidence>
<evidence type="ECO:0000313" key="9">
    <source>
        <dbReference type="Proteomes" id="UP000504603"/>
    </source>
</evidence>
<dbReference type="GO" id="GO:0032050">
    <property type="term" value="F:clathrin heavy chain binding"/>
    <property type="evidence" value="ECO:0007669"/>
    <property type="project" value="TreeGrafter"/>
</dbReference>
<dbReference type="KEGG" id="mcha:111019409"/>
<dbReference type="Pfam" id="PF01086">
    <property type="entry name" value="Clathrin_lg_ch"/>
    <property type="match status" value="1"/>
</dbReference>
<feature type="compositionally biased region" description="Low complexity" evidence="8">
    <location>
        <begin position="76"/>
        <end position="87"/>
    </location>
</feature>
<evidence type="ECO:0000313" key="10">
    <source>
        <dbReference type="RefSeq" id="XP_022151477.1"/>
    </source>
</evidence>
<dbReference type="RefSeq" id="XP_022151477.1">
    <property type="nucleotide sequence ID" value="XM_022295785.1"/>
</dbReference>
<feature type="compositionally biased region" description="Low complexity" evidence="8">
    <location>
        <begin position="273"/>
        <end position="305"/>
    </location>
</feature>
<dbReference type="GO" id="GO:0030130">
    <property type="term" value="C:clathrin coat of trans-Golgi network vesicle"/>
    <property type="evidence" value="ECO:0007669"/>
    <property type="project" value="InterPro"/>
</dbReference>
<evidence type="ECO:0000256" key="6">
    <source>
        <dbReference type="ARBA" id="ARBA00023329"/>
    </source>
</evidence>
<proteinExistence type="inferred from homology"/>
<dbReference type="PANTHER" id="PTHR10639:SF24">
    <property type="entry name" value="CLATHRIN LIGHT CHAIN 3"/>
    <property type="match status" value="1"/>
</dbReference>
<protein>
    <recommendedName>
        <fullName evidence="7">Clathrin light chain</fullName>
    </recommendedName>
</protein>
<comment type="similarity">
    <text evidence="3 7">Belongs to the clathrin light chain family.</text>
</comment>
<dbReference type="Proteomes" id="UP000504603">
    <property type="component" value="Unplaced"/>
</dbReference>
<comment type="function">
    <text evidence="1 7">Clathrin is the major protein of the polyhedral coat of coated pits and vesicles.</text>
</comment>
<dbReference type="OrthoDB" id="782264at2759"/>
<dbReference type="GO" id="GO:0030132">
    <property type="term" value="C:clathrin coat of coated pit"/>
    <property type="evidence" value="ECO:0007669"/>
    <property type="project" value="InterPro"/>
</dbReference>
<reference evidence="10" key="1">
    <citation type="submission" date="2025-08" db="UniProtKB">
        <authorList>
            <consortium name="RefSeq"/>
        </authorList>
    </citation>
    <scope>IDENTIFICATION</scope>
    <source>
        <strain evidence="10">OHB3-1</strain>
    </source>
</reference>
<dbReference type="GO" id="GO:0006886">
    <property type="term" value="P:intracellular protein transport"/>
    <property type="evidence" value="ECO:0007669"/>
    <property type="project" value="InterPro"/>
</dbReference>
<accession>A0A6J1DDM4</accession>
<evidence type="ECO:0000256" key="2">
    <source>
        <dbReference type="ARBA" id="ARBA00004180"/>
    </source>
</evidence>
<evidence type="ECO:0000256" key="3">
    <source>
        <dbReference type="ARBA" id="ARBA00005263"/>
    </source>
</evidence>
<dbReference type="GeneID" id="111019409"/>
<keyword evidence="4 7" id="KW-0472">Membrane</keyword>
<feature type="region of interest" description="Disordered" evidence="8">
    <location>
        <begin position="204"/>
        <end position="305"/>
    </location>
</feature>
<dbReference type="GO" id="GO:0005198">
    <property type="term" value="F:structural molecule activity"/>
    <property type="evidence" value="ECO:0007669"/>
    <property type="project" value="InterPro"/>
</dbReference>
<comment type="subcellular location">
    <subcellularLocation>
        <location evidence="2 7">Cytoplasmic vesicle membrane</location>
        <topology evidence="2 7">Peripheral membrane protein</topology>
        <orientation evidence="2 7">Cytoplasmic side</orientation>
    </subcellularLocation>
    <subcellularLocation>
        <location evidence="7">Membrane</location>
        <location evidence="7">Coated pit</location>
        <topology evidence="7">Peripheral membrane protein</topology>
        <orientation evidence="7">Cytoplasmic side</orientation>
    </subcellularLocation>
    <text evidence="7">Cytoplasmic face of coated pits and vesicles.</text>
</comment>
<evidence type="ECO:0000256" key="1">
    <source>
        <dbReference type="ARBA" id="ARBA00003913"/>
    </source>
</evidence>
<dbReference type="GO" id="GO:0072583">
    <property type="term" value="P:clathrin-dependent endocytosis"/>
    <property type="evidence" value="ECO:0007669"/>
    <property type="project" value="TreeGrafter"/>
</dbReference>
<gene>
    <name evidence="10" type="primary">LOC111019409</name>
</gene>
<evidence type="ECO:0000256" key="4">
    <source>
        <dbReference type="ARBA" id="ARBA00023136"/>
    </source>
</evidence>
<feature type="compositionally biased region" description="Basic residues" evidence="8">
    <location>
        <begin position="240"/>
        <end position="256"/>
    </location>
</feature>
<evidence type="ECO:0000256" key="7">
    <source>
        <dbReference type="RuleBase" id="RU363137"/>
    </source>
</evidence>
<feature type="compositionally biased region" description="Basic and acidic residues" evidence="8">
    <location>
        <begin position="210"/>
        <end position="220"/>
    </location>
</feature>
<feature type="region of interest" description="Disordered" evidence="8">
    <location>
        <begin position="1"/>
        <end position="117"/>
    </location>
</feature>
<keyword evidence="6 7" id="KW-0968">Cytoplasmic vesicle</keyword>
<keyword evidence="5 7" id="KW-0168">Coated pit</keyword>
<sequence>MSTFAGAPPPFDDGTAGYDPRLSSQRFESFSNFEAESIADSAGDSSPIFGHRSDNQGDDLLSSHQVPETPSPPSNFSPSGGFSAFSPEQNGKGFDGGFEESEGPILSSPAEMEPEEGFPLREWRRLNAIRLEEKEKREKELLQEIIDEADQYKIDFYRRRKLALDNNKASNRDKEKQYLANREKFHAEADKNYWKAIAELIPNEVPTIEQKGKKDKEKKPAIVVIQGPKPGKPTDLSRMRQIHLKLKRNTPLHMRPKPPPSSESKTDPKRDSSSAAAAAGASSTTGSGSSSSATPKAAAVATSAG</sequence>
<feature type="compositionally biased region" description="Polar residues" evidence="8">
    <location>
        <begin position="22"/>
        <end position="34"/>
    </location>
</feature>
<dbReference type="AlphaFoldDB" id="A0A6J1DDM4"/>
<keyword evidence="9" id="KW-1185">Reference proteome</keyword>
<dbReference type="InterPro" id="IPR000996">
    <property type="entry name" value="Clathrin_L-chain"/>
</dbReference>
<evidence type="ECO:0000256" key="8">
    <source>
        <dbReference type="SAM" id="MobiDB-lite"/>
    </source>
</evidence>
<dbReference type="PANTHER" id="PTHR10639">
    <property type="entry name" value="CLATHRIN LIGHT CHAIN"/>
    <property type="match status" value="1"/>
</dbReference>
<name>A0A6J1DDM4_MOMCH</name>